<evidence type="ECO:0000259" key="14">
    <source>
        <dbReference type="Pfam" id="PF02355"/>
    </source>
</evidence>
<dbReference type="PRINTS" id="PR01755">
    <property type="entry name" value="SECFTRNLCASE"/>
</dbReference>
<evidence type="ECO:0000256" key="7">
    <source>
        <dbReference type="ARBA" id="ARBA00023010"/>
    </source>
</evidence>
<feature type="transmembrane region" description="Helical" evidence="12">
    <location>
        <begin position="370"/>
        <end position="394"/>
    </location>
</feature>
<name>A0A084J956_9CLOT</name>
<dbReference type="Pfam" id="PF21760">
    <property type="entry name" value="SecD_1st"/>
    <property type="match status" value="1"/>
</dbReference>
<dbReference type="InterPro" id="IPR005791">
    <property type="entry name" value="SecD"/>
</dbReference>
<dbReference type="NCBIfam" id="TIGR00916">
    <property type="entry name" value="2A0604s01"/>
    <property type="match status" value="2"/>
</dbReference>
<dbReference type="NCBIfam" id="TIGR01129">
    <property type="entry name" value="secD"/>
    <property type="match status" value="1"/>
</dbReference>
<gene>
    <name evidence="12" type="primary">secD</name>
    <name evidence="13" type="synonym">secF</name>
    <name evidence="17" type="ORF">IO99_14595</name>
</gene>
<dbReference type="eggNOG" id="COG0342">
    <property type="taxonomic scope" value="Bacteria"/>
</dbReference>
<dbReference type="GO" id="GO:0065002">
    <property type="term" value="P:intracellular protein transmembrane transport"/>
    <property type="evidence" value="ECO:0007669"/>
    <property type="project" value="UniProtKB-UniRule"/>
</dbReference>
<sequence length="714" mass="77245">MRRKNRKSGIVVIIAIILIGLFAYAGLYGVNLGNYRIKTFGSSIDKGLDLVGGTSLLMEIKEEKVDQAVIDRTIELISMRINKDGVSEIPITQEGENRIRIEIPGEFDTDKVLDTIGKTGELTFEGPDGKVILTGKEVKEAGAYISQDNKYVVNLELNEDGTAKFAEATKTFLNKSIAIKMDGEILTNPQVNAVISDGKAIIEGMSSLEEANSIASIITSGALPVKIEATSVKTVGPTIGAEALSLSKKAAMIGIACIILFMVAYYRVPGIIASVAIVLYVSLLLVIFSQFGVVLTLAGIAGLILTIGMAVDANVLIFERTKEELRLGKSIKTSVEAGYSRALSSILDSNITTIIAALVLYFLGSGSVKGFAVTLLIGIIVSIFTALFVTKFLLNNAVNAGWINKPSYFGVREGKKHEFTSLKIIEKTKIWFAISIIIIAIGVGFIATKGLNYGIDFKGGTLITLDMNKEFNKADVNTIIDKYAKDKYSTKLASEGKEIQIIVQEGVLNEEKTNALIDEIKEKYSLEDSALIGKESIGATVGNELKKKALLALGVASIAMLIYITARFEFSYAAASIIALLHDVLITISFYAIFGIQANSPFIAAILTIVGYSINDTIVIFDRIRENVKRNRRMDQSEVANMSITETMTRSINTSLTTLITIVAVYVLVPSIREFSLPLIVGIACGAYSSIFIASPLWVIIKNAKQKKKAKVVA</sequence>
<evidence type="ECO:0000259" key="16">
    <source>
        <dbReference type="Pfam" id="PF22599"/>
    </source>
</evidence>
<dbReference type="InterPro" id="IPR022813">
    <property type="entry name" value="SecD/SecF_arch_bac"/>
</dbReference>
<feature type="transmembrane region" description="Helical" evidence="12">
    <location>
        <begin position="430"/>
        <end position="448"/>
    </location>
</feature>
<dbReference type="GO" id="GO:0005886">
    <property type="term" value="C:plasma membrane"/>
    <property type="evidence" value="ECO:0007669"/>
    <property type="project" value="UniProtKB-SubCell"/>
</dbReference>
<evidence type="ECO:0000256" key="11">
    <source>
        <dbReference type="ARBA" id="ARBA00061053"/>
    </source>
</evidence>
<dbReference type="Pfam" id="PF02355">
    <property type="entry name" value="SecD_SecF_C"/>
    <property type="match status" value="2"/>
</dbReference>
<dbReference type="InterPro" id="IPR054384">
    <property type="entry name" value="SecDF_P1_head"/>
</dbReference>
<dbReference type="NCBIfam" id="TIGR00966">
    <property type="entry name" value="transloc_SecF"/>
    <property type="match status" value="1"/>
</dbReference>
<evidence type="ECO:0000256" key="4">
    <source>
        <dbReference type="ARBA" id="ARBA00022692"/>
    </source>
</evidence>
<dbReference type="EMBL" id="JPMD01000035">
    <property type="protein sequence ID" value="KEZ85490.1"/>
    <property type="molecule type" value="Genomic_DNA"/>
</dbReference>
<feature type="transmembrane region" description="Helical" evidence="12">
    <location>
        <begin position="652"/>
        <end position="669"/>
    </location>
</feature>
<comment type="caution">
    <text evidence="12">Lacks conserved residue(s) required for the propagation of feature annotation.</text>
</comment>
<dbReference type="eggNOG" id="COG0341">
    <property type="taxonomic scope" value="Bacteria"/>
</dbReference>
<feature type="domain" description="Protein translocase subunit SecDF P1" evidence="15">
    <location>
        <begin position="70"/>
        <end position="127"/>
    </location>
</feature>
<keyword evidence="3 12" id="KW-1003">Cell membrane</keyword>
<comment type="similarity">
    <text evidence="12">Belongs to the SecD/SecF family. SecD subfamily.</text>
</comment>
<feature type="transmembrane region" description="Helical" evidence="12">
    <location>
        <begin position="250"/>
        <end position="266"/>
    </location>
</feature>
<evidence type="ECO:0000313" key="17">
    <source>
        <dbReference type="EMBL" id="KEZ85490.1"/>
    </source>
</evidence>
<protein>
    <recommendedName>
        <fullName evidence="12 13">Multifunctional fusion protein</fullName>
    </recommendedName>
    <domain>
        <recommendedName>
            <fullName evidence="12">Protein translocase subunit SecD</fullName>
        </recommendedName>
    </domain>
    <domain>
        <recommendedName>
            <fullName evidence="13">Protein-export membrane protein SecF</fullName>
        </recommendedName>
    </domain>
</protein>
<dbReference type="InterPro" id="IPR048631">
    <property type="entry name" value="SecD_1st"/>
</dbReference>
<keyword evidence="5 12" id="KW-0653">Protein transport</keyword>
<dbReference type="InterPro" id="IPR022646">
    <property type="entry name" value="SecD/SecF_CS"/>
</dbReference>
<evidence type="ECO:0000256" key="5">
    <source>
        <dbReference type="ARBA" id="ARBA00022927"/>
    </source>
</evidence>
<feature type="transmembrane region" description="Helical" evidence="12">
    <location>
        <begin position="339"/>
        <end position="364"/>
    </location>
</feature>
<evidence type="ECO:0000256" key="9">
    <source>
        <dbReference type="ARBA" id="ARBA00059018"/>
    </source>
</evidence>
<dbReference type="Gene3D" id="3.30.70.3220">
    <property type="match status" value="1"/>
</dbReference>
<comment type="subcellular location">
    <subcellularLocation>
        <location evidence="1 12">Cell membrane</location>
        <topology evidence="1 12">Multi-pass membrane protein</topology>
    </subcellularLocation>
</comment>
<feature type="transmembrane region" description="Helical" evidence="12">
    <location>
        <begin position="573"/>
        <end position="596"/>
    </location>
</feature>
<dbReference type="HAMAP" id="MF_01463_B">
    <property type="entry name" value="SecD_B"/>
    <property type="match status" value="1"/>
</dbReference>
<dbReference type="FunFam" id="1.20.1640.10:FF:000004">
    <property type="entry name" value="Protein translocase subunit SecD"/>
    <property type="match status" value="1"/>
</dbReference>
<evidence type="ECO:0000256" key="3">
    <source>
        <dbReference type="ARBA" id="ARBA00022475"/>
    </source>
</evidence>
<comment type="similarity">
    <text evidence="10">In the C-terminal section; belongs to the SecD/SecF family. SecF subfamily.</text>
</comment>
<evidence type="ECO:0000256" key="8">
    <source>
        <dbReference type="ARBA" id="ARBA00023136"/>
    </source>
</evidence>
<comment type="similarity">
    <text evidence="13">Belongs to the SecD/SecF family. SecF subfamily.</text>
</comment>
<feature type="transmembrane region" description="Helical" evidence="12">
    <location>
        <begin position="271"/>
        <end position="291"/>
    </location>
</feature>
<dbReference type="FunFam" id="1.20.1640.10:FF:000024">
    <property type="entry name" value="Multifunctional fusion protein"/>
    <property type="match status" value="1"/>
</dbReference>
<evidence type="ECO:0000256" key="13">
    <source>
        <dbReference type="HAMAP-Rule" id="MF_01464"/>
    </source>
</evidence>
<dbReference type="HAMAP" id="MF_01464_B">
    <property type="entry name" value="SecF_B"/>
    <property type="match status" value="1"/>
</dbReference>
<accession>A0A084J956</accession>
<keyword evidence="18" id="KW-1185">Reference proteome</keyword>
<evidence type="ECO:0000256" key="2">
    <source>
        <dbReference type="ARBA" id="ARBA00022448"/>
    </source>
</evidence>
<dbReference type="GO" id="GO:0043952">
    <property type="term" value="P:protein transport by the Sec complex"/>
    <property type="evidence" value="ECO:0007669"/>
    <property type="project" value="UniProtKB-UniRule"/>
</dbReference>
<dbReference type="SUPFAM" id="SSF82866">
    <property type="entry name" value="Multidrug efflux transporter AcrB transmembrane domain"/>
    <property type="match status" value="2"/>
</dbReference>
<feature type="transmembrane region" description="Helical" evidence="12">
    <location>
        <begin position="297"/>
        <end position="318"/>
    </location>
</feature>
<feature type="domain" description="Protein export membrane protein SecD/SecF C-terminal" evidence="14">
    <location>
        <begin position="528"/>
        <end position="703"/>
    </location>
</feature>
<comment type="subunit">
    <text evidence="12">Forms a complex with SecF. Part of the essential Sec protein translocation apparatus which comprises SecA, SecYEG and auxiliary proteins SecDF. Other proteins may also be involved.</text>
</comment>
<evidence type="ECO:0000256" key="1">
    <source>
        <dbReference type="ARBA" id="ARBA00004651"/>
    </source>
</evidence>
<evidence type="ECO:0000256" key="10">
    <source>
        <dbReference type="ARBA" id="ARBA00060856"/>
    </source>
</evidence>
<keyword evidence="4 12" id="KW-0812">Transmembrane</keyword>
<dbReference type="Pfam" id="PF22599">
    <property type="entry name" value="SecDF_P1_head"/>
    <property type="match status" value="1"/>
</dbReference>
<proteinExistence type="inferred from homology"/>
<comment type="function">
    <text evidence="9 12">Part of the Sec protein translocase complex. Interacts with the SecYEG preprotein conducting channel. SecDF uses the proton motive force (PMF) to complete protein translocation after the ATP-dependent function of SecA.</text>
</comment>
<dbReference type="PANTHER" id="PTHR30081">
    <property type="entry name" value="PROTEIN-EXPORT MEMBRANE PROTEIN SEC"/>
    <property type="match status" value="1"/>
</dbReference>
<comment type="caution">
    <text evidence="17">The sequence shown here is derived from an EMBL/GenBank/DDBJ whole genome shotgun (WGS) entry which is preliminary data.</text>
</comment>
<dbReference type="PANTHER" id="PTHR30081:SF1">
    <property type="entry name" value="PROTEIN TRANSLOCASE SUBUNIT SECD"/>
    <property type="match status" value="1"/>
</dbReference>
<dbReference type="GO" id="GO:0006605">
    <property type="term" value="P:protein targeting"/>
    <property type="evidence" value="ECO:0007669"/>
    <property type="project" value="UniProtKB-UniRule"/>
</dbReference>
<feature type="domain" description="SecDF P1 head subdomain" evidence="16">
    <location>
        <begin position="130"/>
        <end position="225"/>
    </location>
</feature>
<dbReference type="InterPro" id="IPR005665">
    <property type="entry name" value="SecF_bac"/>
</dbReference>
<comment type="similarity">
    <text evidence="11">In the N-terminal section; belongs to the SecD/SecF family. SecD subfamily.</text>
</comment>
<evidence type="ECO:0000256" key="6">
    <source>
        <dbReference type="ARBA" id="ARBA00022989"/>
    </source>
</evidence>
<dbReference type="Gene3D" id="1.20.1640.10">
    <property type="entry name" value="Multidrug efflux transporter AcrB transmembrane domain"/>
    <property type="match status" value="2"/>
</dbReference>
<dbReference type="STRING" id="318464.IO99_14595"/>
<dbReference type="AlphaFoldDB" id="A0A084J956"/>
<dbReference type="InterPro" id="IPR055344">
    <property type="entry name" value="SecD_SecF_C_bact"/>
</dbReference>
<dbReference type="Proteomes" id="UP000028542">
    <property type="component" value="Unassembled WGS sequence"/>
</dbReference>
<dbReference type="InterPro" id="IPR048634">
    <property type="entry name" value="SecD_SecF_C"/>
</dbReference>
<feature type="domain" description="Protein export membrane protein SecD/SecF C-terminal" evidence="14">
    <location>
        <begin position="226"/>
        <end position="395"/>
    </location>
</feature>
<feature type="transmembrane region" description="Helical" evidence="12">
    <location>
        <begin position="549"/>
        <end position="566"/>
    </location>
</feature>
<reference evidence="17 18" key="1">
    <citation type="submission" date="2014-07" db="EMBL/GenBank/DDBJ databases">
        <title>Draft genome of Clostridium sulfidigenes 113A isolated from sediments associated with methane hydrate from Krishna Godavari basin.</title>
        <authorList>
            <person name="Honkalas V.S."/>
            <person name="Dabir A.P."/>
            <person name="Arora P."/>
            <person name="Dhakephalkar P.K."/>
        </authorList>
    </citation>
    <scope>NUCLEOTIDE SEQUENCE [LARGE SCALE GENOMIC DNA]</scope>
    <source>
        <strain evidence="17 18">113A</strain>
    </source>
</reference>
<keyword evidence="2 12" id="KW-0813">Transport</keyword>
<feature type="transmembrane region" description="Helical" evidence="12">
    <location>
        <begin position="602"/>
        <end position="624"/>
    </location>
</feature>
<keyword evidence="8 12" id="KW-0472">Membrane</keyword>
<evidence type="ECO:0000259" key="15">
    <source>
        <dbReference type="Pfam" id="PF21760"/>
    </source>
</evidence>
<dbReference type="RefSeq" id="WP_035134473.1">
    <property type="nucleotide sequence ID" value="NZ_JPMD01000035.1"/>
</dbReference>
<evidence type="ECO:0000313" key="18">
    <source>
        <dbReference type="Proteomes" id="UP000028542"/>
    </source>
</evidence>
<organism evidence="17 18">
    <name type="scientific">Clostridium sulfidigenes</name>
    <dbReference type="NCBI Taxonomy" id="318464"/>
    <lineage>
        <taxon>Bacteria</taxon>
        <taxon>Bacillati</taxon>
        <taxon>Bacillota</taxon>
        <taxon>Clostridia</taxon>
        <taxon>Eubacteriales</taxon>
        <taxon>Clostridiaceae</taxon>
        <taxon>Clostridium</taxon>
    </lineage>
</organism>
<keyword evidence="6 12" id="KW-1133">Transmembrane helix</keyword>
<dbReference type="GO" id="GO:0015450">
    <property type="term" value="F:protein-transporting ATPase activity"/>
    <property type="evidence" value="ECO:0007669"/>
    <property type="project" value="InterPro"/>
</dbReference>
<keyword evidence="7 12" id="KW-0811">Translocation</keyword>
<evidence type="ECO:0000256" key="12">
    <source>
        <dbReference type="HAMAP-Rule" id="MF_01463"/>
    </source>
</evidence>
<dbReference type="InterPro" id="IPR022645">
    <property type="entry name" value="SecD/SecF_bac"/>
</dbReference>
<feature type="transmembrane region" description="Helical" evidence="12">
    <location>
        <begin position="675"/>
        <end position="701"/>
    </location>
</feature>
<comment type="subunit">
    <text evidence="13">Forms a complex with SecD. Part of the essential Sec protein translocation apparatus which comprises SecA, SecYEG and auxiliary proteins SecDF. Other proteins may also be involved.</text>
</comment>
<dbReference type="Pfam" id="PF07549">
    <property type="entry name" value="Sec_GG"/>
    <property type="match status" value="1"/>
</dbReference>